<comment type="function">
    <text evidence="6">Specifically methylates the N4 position of cytidine in position 1402 (C1402) of 16S rRNA.</text>
</comment>
<keyword evidence="6" id="KW-0963">Cytoplasm</keyword>
<accession>A0A366HUV7</accession>
<name>A0A366HUV7_9BACT</name>
<evidence type="ECO:0000313" key="9">
    <source>
        <dbReference type="Proteomes" id="UP000253426"/>
    </source>
</evidence>
<dbReference type="SUPFAM" id="SSF81799">
    <property type="entry name" value="Putative methyltransferase TM0872, insert domain"/>
    <property type="match status" value="1"/>
</dbReference>
<evidence type="ECO:0000256" key="2">
    <source>
        <dbReference type="ARBA" id="ARBA00022552"/>
    </source>
</evidence>
<dbReference type="GO" id="GO:0070475">
    <property type="term" value="P:rRNA base methylation"/>
    <property type="evidence" value="ECO:0007669"/>
    <property type="project" value="UniProtKB-UniRule"/>
</dbReference>
<feature type="binding site" evidence="6">
    <location>
        <position position="175"/>
    </location>
    <ligand>
        <name>S-adenosyl-L-methionine</name>
        <dbReference type="ChEBI" id="CHEBI:59789"/>
    </ligand>
</feature>
<feature type="region of interest" description="Disordered" evidence="7">
    <location>
        <begin position="361"/>
        <end position="387"/>
    </location>
</feature>
<comment type="similarity">
    <text evidence="1 6">Belongs to the methyltransferase superfamily. RsmH family.</text>
</comment>
<reference evidence="8 9" key="1">
    <citation type="submission" date="2018-06" db="EMBL/GenBank/DDBJ databases">
        <title>Genomic Encyclopedia of Type Strains, Phase IV (KMG-IV): sequencing the most valuable type-strain genomes for metagenomic binning, comparative biology and taxonomic classification.</title>
        <authorList>
            <person name="Goeker M."/>
        </authorList>
    </citation>
    <scope>NUCLEOTIDE SEQUENCE [LARGE SCALE GENOMIC DNA]</scope>
    <source>
        <strain evidence="8 9">DSM 25532</strain>
    </source>
</reference>
<organism evidence="8 9">
    <name type="scientific">Roseimicrobium gellanilyticum</name>
    <dbReference type="NCBI Taxonomy" id="748857"/>
    <lineage>
        <taxon>Bacteria</taxon>
        <taxon>Pseudomonadati</taxon>
        <taxon>Verrucomicrobiota</taxon>
        <taxon>Verrucomicrobiia</taxon>
        <taxon>Verrucomicrobiales</taxon>
        <taxon>Verrucomicrobiaceae</taxon>
        <taxon>Roseimicrobium</taxon>
    </lineage>
</organism>
<dbReference type="EMBL" id="QNRR01000001">
    <property type="protein sequence ID" value="RBP48071.1"/>
    <property type="molecule type" value="Genomic_DNA"/>
</dbReference>
<dbReference type="Gene3D" id="3.40.50.150">
    <property type="entry name" value="Vaccinia Virus protein VP39"/>
    <property type="match status" value="1"/>
</dbReference>
<feature type="binding site" evidence="6">
    <location>
        <position position="127"/>
    </location>
    <ligand>
        <name>S-adenosyl-L-methionine</name>
        <dbReference type="ChEBI" id="CHEBI:59789"/>
    </ligand>
</feature>
<dbReference type="HAMAP" id="MF_01007">
    <property type="entry name" value="16SrRNA_methyltr_H"/>
    <property type="match status" value="1"/>
</dbReference>
<dbReference type="Gene3D" id="1.10.150.170">
    <property type="entry name" value="Putative methyltransferase TM0872, insert domain"/>
    <property type="match status" value="1"/>
</dbReference>
<dbReference type="SUPFAM" id="SSF53335">
    <property type="entry name" value="S-adenosyl-L-methionine-dependent methyltransferases"/>
    <property type="match status" value="1"/>
</dbReference>
<feature type="binding site" evidence="6">
    <location>
        <position position="182"/>
    </location>
    <ligand>
        <name>S-adenosyl-L-methionine</name>
        <dbReference type="ChEBI" id="CHEBI:59789"/>
    </ligand>
</feature>
<keyword evidence="4 6" id="KW-0808">Transferase</keyword>
<dbReference type="InterPro" id="IPR023397">
    <property type="entry name" value="SAM-dep_MeTrfase_MraW_recog"/>
</dbReference>
<evidence type="ECO:0000256" key="3">
    <source>
        <dbReference type="ARBA" id="ARBA00022603"/>
    </source>
</evidence>
<keyword evidence="5 6" id="KW-0949">S-adenosyl-L-methionine</keyword>
<comment type="caution">
    <text evidence="8">The sequence shown here is derived from an EMBL/GenBank/DDBJ whole genome shotgun (WGS) entry which is preliminary data.</text>
</comment>
<gene>
    <name evidence="6" type="primary">rsmH</name>
    <name evidence="8" type="ORF">DES53_101871</name>
</gene>
<dbReference type="GO" id="GO:0005737">
    <property type="term" value="C:cytoplasm"/>
    <property type="evidence" value="ECO:0007669"/>
    <property type="project" value="UniProtKB-SubCell"/>
</dbReference>
<evidence type="ECO:0000313" key="8">
    <source>
        <dbReference type="EMBL" id="RBP48071.1"/>
    </source>
</evidence>
<dbReference type="GO" id="GO:0071424">
    <property type="term" value="F:rRNA (cytosine-N4-)-methyltransferase activity"/>
    <property type="evidence" value="ECO:0007669"/>
    <property type="project" value="UniProtKB-UniRule"/>
</dbReference>
<dbReference type="PANTHER" id="PTHR11265">
    <property type="entry name" value="S-ADENOSYL-METHYLTRANSFERASE MRAW"/>
    <property type="match status" value="1"/>
</dbReference>
<proteinExistence type="inferred from homology"/>
<keyword evidence="2 6" id="KW-0698">rRNA processing</keyword>
<dbReference type="InterPro" id="IPR029063">
    <property type="entry name" value="SAM-dependent_MTases_sf"/>
</dbReference>
<feature type="binding site" evidence="6">
    <location>
        <position position="154"/>
    </location>
    <ligand>
        <name>S-adenosyl-L-methionine</name>
        <dbReference type="ChEBI" id="CHEBI:59789"/>
    </ligand>
</feature>
<comment type="catalytic activity">
    <reaction evidence="6">
        <text>cytidine(1402) in 16S rRNA + S-adenosyl-L-methionine = N(4)-methylcytidine(1402) in 16S rRNA + S-adenosyl-L-homocysteine + H(+)</text>
        <dbReference type="Rhea" id="RHEA:42928"/>
        <dbReference type="Rhea" id="RHEA-COMP:10286"/>
        <dbReference type="Rhea" id="RHEA-COMP:10287"/>
        <dbReference type="ChEBI" id="CHEBI:15378"/>
        <dbReference type="ChEBI" id="CHEBI:57856"/>
        <dbReference type="ChEBI" id="CHEBI:59789"/>
        <dbReference type="ChEBI" id="CHEBI:74506"/>
        <dbReference type="ChEBI" id="CHEBI:82748"/>
        <dbReference type="EC" id="2.1.1.199"/>
    </reaction>
</comment>
<keyword evidence="3 6" id="KW-0489">Methyltransferase</keyword>
<evidence type="ECO:0000256" key="1">
    <source>
        <dbReference type="ARBA" id="ARBA00010396"/>
    </source>
</evidence>
<dbReference type="AlphaFoldDB" id="A0A366HUV7"/>
<evidence type="ECO:0000256" key="7">
    <source>
        <dbReference type="SAM" id="MobiDB-lite"/>
    </source>
</evidence>
<evidence type="ECO:0000256" key="6">
    <source>
        <dbReference type="HAMAP-Rule" id="MF_01007"/>
    </source>
</evidence>
<dbReference type="CDD" id="cd02440">
    <property type="entry name" value="AdoMet_MTases"/>
    <property type="match status" value="1"/>
</dbReference>
<dbReference type="Pfam" id="PF01795">
    <property type="entry name" value="Methyltransf_5"/>
    <property type="match status" value="1"/>
</dbReference>
<keyword evidence="9" id="KW-1185">Reference proteome</keyword>
<sequence length="387" mass="43008">MPYPVTLPAPLWRTNPGVQVSLAAWGRSALRGLVGGLNRWPLEAAMPAMGVLASMPALPQWESGGAGASRSPEPVFDPLAYHAPVLPEEVLHFLQPSPGKLFLDCTLGGGGHSELLLAAGAEVIALDQDSEALAHARLRLQQYGSRFRSYQSNFRYFPHVLEEAGISAVDGILADFGVSSHQLDDAPRGFSFIREGPLDMRMNREDGQTAADLVNHAEPGELVRILREYGEERQAPRIVRAIVKRREQRLFETTLDLAQVIESVIPRHGKKTHPATLTFQALRLAVNDEMTVLDEFLAQVPRWVKPGGRVALISFHSGEDRPVKQALARYSTEWLDRPEWPEPRRNPDFCMRLLTRKPVEATEAELKRNPRARSAKLRAAERLPQSA</sequence>
<protein>
    <recommendedName>
        <fullName evidence="6">Ribosomal RNA small subunit methyltransferase H</fullName>
        <ecNumber evidence="6">2.1.1.199</ecNumber>
    </recommendedName>
    <alternativeName>
        <fullName evidence="6">16S rRNA m(4)C1402 methyltransferase</fullName>
    </alternativeName>
    <alternativeName>
        <fullName evidence="6">rRNA (cytosine-N(4)-)-methyltransferase RsmH</fullName>
    </alternativeName>
</protein>
<dbReference type="EC" id="2.1.1.199" evidence="6"/>
<dbReference type="InterPro" id="IPR002903">
    <property type="entry name" value="RsmH"/>
</dbReference>
<comment type="subcellular location">
    <subcellularLocation>
        <location evidence="6">Cytoplasm</location>
    </subcellularLocation>
</comment>
<dbReference type="PANTHER" id="PTHR11265:SF0">
    <property type="entry name" value="12S RRNA N4-METHYLCYTIDINE METHYLTRANSFERASE"/>
    <property type="match status" value="1"/>
</dbReference>
<feature type="binding site" evidence="6">
    <location>
        <begin position="110"/>
        <end position="112"/>
    </location>
    <ligand>
        <name>S-adenosyl-L-methionine</name>
        <dbReference type="ChEBI" id="CHEBI:59789"/>
    </ligand>
</feature>
<dbReference type="Proteomes" id="UP000253426">
    <property type="component" value="Unassembled WGS sequence"/>
</dbReference>
<evidence type="ECO:0000256" key="4">
    <source>
        <dbReference type="ARBA" id="ARBA00022679"/>
    </source>
</evidence>
<evidence type="ECO:0000256" key="5">
    <source>
        <dbReference type="ARBA" id="ARBA00022691"/>
    </source>
</evidence>
<dbReference type="NCBIfam" id="TIGR00006">
    <property type="entry name" value="16S rRNA (cytosine(1402)-N(4))-methyltransferase RsmH"/>
    <property type="match status" value="1"/>
</dbReference>